<dbReference type="EMBL" id="AZHX01001323">
    <property type="protein sequence ID" value="ETX04032.1"/>
    <property type="molecule type" value="Genomic_DNA"/>
</dbReference>
<sequence length="228" mass="24953">MIRVHTERIVPPRALWVPFDLGRPIGAPDNPAFQTRVVRAALELLECPTGPVLEDFPDDEPAGTPPDMPLACPVSFAAEVAELDAEGELLNAFRTEVEGLRNWYDVAVQQRGRTTADTTGLAPEAVAAFIAAFARGEEPDNPLSEVSLGTALKMASEDLKAYYNESVTAQPGRTTDSISLANWFWGETAAARVLNEVRKHCLGREGGEYQRLGTTLLVPRRQLHRFEG</sequence>
<evidence type="ECO:0000313" key="1">
    <source>
        <dbReference type="EMBL" id="ETX04032.1"/>
    </source>
</evidence>
<dbReference type="PATRIC" id="fig|1429439.4.peg.5278"/>
<proteinExistence type="predicted"/>
<evidence type="ECO:0000313" key="2">
    <source>
        <dbReference type="Proteomes" id="UP000019140"/>
    </source>
</evidence>
<dbReference type="Proteomes" id="UP000019140">
    <property type="component" value="Unassembled WGS sequence"/>
</dbReference>
<protein>
    <submittedName>
        <fullName evidence="1">Uncharacterized protein</fullName>
    </submittedName>
</protein>
<gene>
    <name evidence="1" type="ORF">ETSY2_31145</name>
</gene>
<keyword evidence="2" id="KW-1185">Reference proteome</keyword>
<reference evidence="1 2" key="1">
    <citation type="journal article" date="2014" name="Nature">
        <title>An environmental bacterial taxon with a large and distinct metabolic repertoire.</title>
        <authorList>
            <person name="Wilson M.C."/>
            <person name="Mori T."/>
            <person name="Ruckert C."/>
            <person name="Uria A.R."/>
            <person name="Helf M.J."/>
            <person name="Takada K."/>
            <person name="Gernert C."/>
            <person name="Steffens U.A."/>
            <person name="Heycke N."/>
            <person name="Schmitt S."/>
            <person name="Rinke C."/>
            <person name="Helfrich E.J."/>
            <person name="Brachmann A.O."/>
            <person name="Gurgui C."/>
            <person name="Wakimoto T."/>
            <person name="Kracht M."/>
            <person name="Crusemann M."/>
            <person name="Hentschel U."/>
            <person name="Abe I."/>
            <person name="Matsunaga S."/>
            <person name="Kalinowski J."/>
            <person name="Takeyama H."/>
            <person name="Piel J."/>
        </authorList>
    </citation>
    <scope>NUCLEOTIDE SEQUENCE [LARGE SCALE GENOMIC DNA]</scope>
    <source>
        <strain evidence="2">TSY2</strain>
    </source>
</reference>
<dbReference type="HOGENOM" id="CLU_1208008_0_0_7"/>
<accession>W4M313</accession>
<name>W4M313_9BACT</name>
<comment type="caution">
    <text evidence="1">The sequence shown here is derived from an EMBL/GenBank/DDBJ whole genome shotgun (WGS) entry which is preliminary data.</text>
</comment>
<dbReference type="AlphaFoldDB" id="W4M313"/>
<organism evidence="1 2">
    <name type="scientific">Candidatus Entotheonella gemina</name>
    <dbReference type="NCBI Taxonomy" id="1429439"/>
    <lineage>
        <taxon>Bacteria</taxon>
        <taxon>Pseudomonadati</taxon>
        <taxon>Nitrospinota/Tectimicrobiota group</taxon>
        <taxon>Candidatus Tectimicrobiota</taxon>
        <taxon>Candidatus Entotheonellia</taxon>
        <taxon>Candidatus Entotheonellales</taxon>
        <taxon>Candidatus Entotheonellaceae</taxon>
        <taxon>Candidatus Entotheonella</taxon>
    </lineage>
</organism>